<feature type="compositionally biased region" description="Basic residues" evidence="6">
    <location>
        <begin position="30"/>
        <end position="47"/>
    </location>
</feature>
<keyword evidence="2 5" id="KW-0645">Protease</keyword>
<feature type="compositionally biased region" description="Polar residues" evidence="6">
    <location>
        <begin position="1"/>
        <end position="24"/>
    </location>
</feature>
<dbReference type="InterPro" id="IPR050131">
    <property type="entry name" value="Peptidase_S8_subtilisin-like"/>
</dbReference>
<evidence type="ECO:0000256" key="2">
    <source>
        <dbReference type="ARBA" id="ARBA00022670"/>
    </source>
</evidence>
<dbReference type="Proteomes" id="UP001501074">
    <property type="component" value="Unassembled WGS sequence"/>
</dbReference>
<proteinExistence type="inferred from homology"/>
<dbReference type="PROSITE" id="PS00137">
    <property type="entry name" value="SUBTILASE_HIS"/>
    <property type="match status" value="1"/>
</dbReference>
<evidence type="ECO:0000256" key="1">
    <source>
        <dbReference type="ARBA" id="ARBA00011073"/>
    </source>
</evidence>
<evidence type="ECO:0000256" key="4">
    <source>
        <dbReference type="ARBA" id="ARBA00022825"/>
    </source>
</evidence>
<keyword evidence="7" id="KW-0812">Transmembrane</keyword>
<dbReference type="InterPro" id="IPR000209">
    <property type="entry name" value="Peptidase_S8/S53_dom"/>
</dbReference>
<feature type="region of interest" description="Disordered" evidence="6">
    <location>
        <begin position="422"/>
        <end position="454"/>
    </location>
</feature>
<evidence type="ECO:0000259" key="8">
    <source>
        <dbReference type="Pfam" id="PF00082"/>
    </source>
</evidence>
<keyword evidence="4 5" id="KW-0720">Serine protease</keyword>
<comment type="caution">
    <text evidence="9">The sequence shown here is derived from an EMBL/GenBank/DDBJ whole genome shotgun (WGS) entry which is preliminary data.</text>
</comment>
<dbReference type="Gene3D" id="3.40.50.200">
    <property type="entry name" value="Peptidase S8/S53 domain"/>
    <property type="match status" value="1"/>
</dbReference>
<evidence type="ECO:0000256" key="7">
    <source>
        <dbReference type="SAM" id="Phobius"/>
    </source>
</evidence>
<keyword evidence="7" id="KW-1133">Transmembrane helix</keyword>
<protein>
    <recommendedName>
        <fullName evidence="8">Peptidase S8/S53 domain-containing protein</fullName>
    </recommendedName>
</protein>
<keyword evidence="3 5" id="KW-0378">Hydrolase</keyword>
<dbReference type="SUPFAM" id="SSF52743">
    <property type="entry name" value="Subtilisin-like"/>
    <property type="match status" value="1"/>
</dbReference>
<dbReference type="InterPro" id="IPR022398">
    <property type="entry name" value="Peptidase_S8_His-AS"/>
</dbReference>
<sequence>MALASTGQQAFVGQTATGAVQTADNDNRKTAKKKPSQKSAKKKKPARPTKPPCTNVGKPGSDISAVPWQQKWISPERLAPLANGSGQVVAIVDSGVDIGNSQLKGRVQSGYDVTRGGGVLGGYADCLPHGTGVASMIVADQSKTAGFRGMAPQAEIMPVRVTPAVPATGPEGTEGTNPVRVAKGIIWAAQNGATVIEVSSSFRGDDADKNLKKAVQYALRRGIPVVAAVGDIHNADLPSDPLTYPAAYPGVIGVGSLAQDFTVAGTSAVSSAVDVVAPGEAVIASALASGQQQYSGTSLAAGVVAGTVALVRQTSPAMTPDEIARRLAATADPMPTGSSDLAYGAGLVNPYRAITERASVASAQQIAGAAVPTVDPVAVRTEKAREQAQNQAFKLAGLVVGTVVLLAIIALALPRGRRRSWVPGRAEPAATTRPRPEIPLEEESPFALPEANRS</sequence>
<evidence type="ECO:0000256" key="3">
    <source>
        <dbReference type="ARBA" id="ARBA00022801"/>
    </source>
</evidence>
<dbReference type="InterPro" id="IPR015500">
    <property type="entry name" value="Peptidase_S8_subtilisin-rel"/>
</dbReference>
<keyword evidence="10" id="KW-1185">Reference proteome</keyword>
<dbReference type="InterPro" id="IPR036852">
    <property type="entry name" value="Peptidase_S8/S53_dom_sf"/>
</dbReference>
<dbReference type="InterPro" id="IPR023827">
    <property type="entry name" value="Peptidase_S8_Asp-AS"/>
</dbReference>
<comment type="similarity">
    <text evidence="1 5">Belongs to the peptidase S8 family.</text>
</comment>
<organism evidence="9 10">
    <name type="scientific">Kineosporia mesophila</name>
    <dbReference type="NCBI Taxonomy" id="566012"/>
    <lineage>
        <taxon>Bacteria</taxon>
        <taxon>Bacillati</taxon>
        <taxon>Actinomycetota</taxon>
        <taxon>Actinomycetes</taxon>
        <taxon>Kineosporiales</taxon>
        <taxon>Kineosporiaceae</taxon>
        <taxon>Kineosporia</taxon>
    </lineage>
</organism>
<dbReference type="PANTHER" id="PTHR43806">
    <property type="entry name" value="PEPTIDASE S8"/>
    <property type="match status" value="1"/>
</dbReference>
<dbReference type="PROSITE" id="PS51892">
    <property type="entry name" value="SUBTILASE"/>
    <property type="match status" value="1"/>
</dbReference>
<name>A0ABP6ZV51_9ACTN</name>
<feature type="transmembrane region" description="Helical" evidence="7">
    <location>
        <begin position="392"/>
        <end position="413"/>
    </location>
</feature>
<keyword evidence="7" id="KW-0472">Membrane</keyword>
<feature type="domain" description="Peptidase S8/S53" evidence="8">
    <location>
        <begin position="84"/>
        <end position="346"/>
    </location>
</feature>
<evidence type="ECO:0000256" key="5">
    <source>
        <dbReference type="PROSITE-ProRule" id="PRU01240"/>
    </source>
</evidence>
<dbReference type="Pfam" id="PF00082">
    <property type="entry name" value="Peptidase_S8"/>
    <property type="match status" value="1"/>
</dbReference>
<dbReference type="PRINTS" id="PR00723">
    <property type="entry name" value="SUBTILISIN"/>
</dbReference>
<reference evidence="10" key="1">
    <citation type="journal article" date="2019" name="Int. J. Syst. Evol. Microbiol.">
        <title>The Global Catalogue of Microorganisms (GCM) 10K type strain sequencing project: providing services to taxonomists for standard genome sequencing and annotation.</title>
        <authorList>
            <consortium name="The Broad Institute Genomics Platform"/>
            <consortium name="The Broad Institute Genome Sequencing Center for Infectious Disease"/>
            <person name="Wu L."/>
            <person name="Ma J."/>
        </authorList>
    </citation>
    <scope>NUCLEOTIDE SEQUENCE [LARGE SCALE GENOMIC DNA]</scope>
    <source>
        <strain evidence="10">JCM 16902</strain>
    </source>
</reference>
<evidence type="ECO:0000256" key="6">
    <source>
        <dbReference type="SAM" id="MobiDB-lite"/>
    </source>
</evidence>
<feature type="active site" description="Charge relay system" evidence="5">
    <location>
        <position position="298"/>
    </location>
</feature>
<feature type="active site" description="Charge relay system" evidence="5">
    <location>
        <position position="93"/>
    </location>
</feature>
<accession>A0ABP6ZV51</accession>
<evidence type="ECO:0000313" key="10">
    <source>
        <dbReference type="Proteomes" id="UP001501074"/>
    </source>
</evidence>
<evidence type="ECO:0000313" key="9">
    <source>
        <dbReference type="EMBL" id="GAA3618468.1"/>
    </source>
</evidence>
<gene>
    <name evidence="9" type="ORF">GCM10022223_39060</name>
</gene>
<feature type="region of interest" description="Disordered" evidence="6">
    <location>
        <begin position="1"/>
        <end position="62"/>
    </location>
</feature>
<dbReference type="EMBL" id="BAAAZO010000006">
    <property type="protein sequence ID" value="GAA3618468.1"/>
    <property type="molecule type" value="Genomic_DNA"/>
</dbReference>
<feature type="active site" description="Charge relay system" evidence="5">
    <location>
        <position position="129"/>
    </location>
</feature>
<dbReference type="PROSITE" id="PS00136">
    <property type="entry name" value="SUBTILASE_ASP"/>
    <property type="match status" value="1"/>
</dbReference>
<dbReference type="PANTHER" id="PTHR43806:SF11">
    <property type="entry name" value="CEREVISIN-RELATED"/>
    <property type="match status" value="1"/>
</dbReference>